<dbReference type="InterPro" id="IPR036291">
    <property type="entry name" value="NAD(P)-bd_dom_sf"/>
</dbReference>
<dbReference type="EMBL" id="JTHE02000002">
    <property type="protein sequence ID" value="NEV65603.1"/>
    <property type="molecule type" value="Genomic_DNA"/>
</dbReference>
<dbReference type="GO" id="GO:0051287">
    <property type="term" value="F:NAD binding"/>
    <property type="evidence" value="ECO:0007669"/>
    <property type="project" value="InterPro"/>
</dbReference>
<dbReference type="SUPFAM" id="SSF51735">
    <property type="entry name" value="NAD(P)-binding Rossmann-fold domains"/>
    <property type="match status" value="1"/>
</dbReference>
<dbReference type="InterPro" id="IPR006140">
    <property type="entry name" value="D-isomer_DH_NAD-bd"/>
</dbReference>
<name>A0A0C1YNJ7_9CYAN</name>
<dbReference type="PROSITE" id="PS50003">
    <property type="entry name" value="PH_DOMAIN"/>
    <property type="match status" value="1"/>
</dbReference>
<accession>A0A0C1YNJ7</accession>
<keyword evidence="1" id="KW-0560">Oxidoreductase</keyword>
<dbReference type="PANTHER" id="PTHR43333:SF1">
    <property type="entry name" value="D-ISOMER SPECIFIC 2-HYDROXYACID DEHYDROGENASE NAD-BINDING DOMAIN-CONTAINING PROTEIN"/>
    <property type="match status" value="1"/>
</dbReference>
<keyword evidence="2" id="KW-0520">NAD</keyword>
<dbReference type="PANTHER" id="PTHR43333">
    <property type="entry name" value="2-HACID_DH_C DOMAIN-CONTAINING PROTEIN"/>
    <property type="match status" value="1"/>
</dbReference>
<reference evidence="3" key="3">
    <citation type="submission" date="2020-02" db="EMBL/GenBank/DDBJ databases">
        <authorList>
            <person name="Sarangi A.N."/>
            <person name="Ghosh S."/>
            <person name="Mukherjee M."/>
            <person name="Tripathy S."/>
        </authorList>
    </citation>
    <scope>NUCLEOTIDE SEQUENCE</scope>
    <source>
        <strain evidence="3">BDU141951</strain>
    </source>
</reference>
<evidence type="ECO:0000256" key="1">
    <source>
        <dbReference type="ARBA" id="ARBA00023002"/>
    </source>
</evidence>
<reference evidence="3" key="1">
    <citation type="submission" date="2014-11" db="EMBL/GenBank/DDBJ databases">
        <authorList>
            <person name="Malar M.C."/>
            <person name="Sen D."/>
            <person name="Tripathy S."/>
        </authorList>
    </citation>
    <scope>NUCLEOTIDE SEQUENCE</scope>
    <source>
        <strain evidence="3">BDU141951</strain>
    </source>
</reference>
<reference evidence="3" key="2">
    <citation type="journal article" date="2015" name="Genome Announc.">
        <title>Draft Genome Sequence of Filamentous Marine Cyanobacterium Lyngbya confervoides Strain BDU141951.</title>
        <authorList>
            <person name="Chandrababunaidu M.M."/>
            <person name="Sen D."/>
            <person name="Tripathy S."/>
        </authorList>
    </citation>
    <scope>NUCLEOTIDE SEQUENCE</scope>
    <source>
        <strain evidence="3">BDU141951</strain>
    </source>
</reference>
<dbReference type="AlphaFoldDB" id="A0A0C1YNJ7"/>
<gene>
    <name evidence="3" type="ORF">QQ91_000545</name>
</gene>
<dbReference type="CDD" id="cd12164">
    <property type="entry name" value="GDH_like_2"/>
    <property type="match status" value="1"/>
</dbReference>
<dbReference type="Gene3D" id="3.40.50.720">
    <property type="entry name" value="NAD(P)-binding Rossmann-like Domain"/>
    <property type="match status" value="2"/>
</dbReference>
<dbReference type="Pfam" id="PF02826">
    <property type="entry name" value="2-Hacid_dh_C"/>
    <property type="match status" value="1"/>
</dbReference>
<proteinExistence type="predicted"/>
<evidence type="ECO:0000256" key="2">
    <source>
        <dbReference type="ARBA" id="ARBA00023027"/>
    </source>
</evidence>
<sequence length="310" mass="34196">MTLLIVSPNRPDLNRWQQALQAIAPDLEMAIWPQVPTPEDVTFALAWQQPAGIWPQLPNLRCVSSFGAGVDHLLQDPDLPIALPIVRLVDPLLAQSMFEYIAAGVMGVLRDFDVYEAQQVAGIWQPHALTLSQHCTIGIMGLGQLGTYTAQKLVDLGFNVVGWARSPKQIAGVTAYVGDAQLPEFLQQTQILVCLLPLTPQTRDILNLHLFAQLPRAAYLINVARGAHLVEADLVEAIHAGYLRGACLDVFRQEPLPPSHPFWAHPQIRVTPHCSSITNPESVAPQIVENYRRSQAGEPLLNQVSRSRGY</sequence>
<evidence type="ECO:0000313" key="3">
    <source>
        <dbReference type="EMBL" id="NEV65603.1"/>
    </source>
</evidence>
<dbReference type="InterPro" id="IPR001849">
    <property type="entry name" value="PH_domain"/>
</dbReference>
<comment type="caution">
    <text evidence="3">The sequence shown here is derived from an EMBL/GenBank/DDBJ whole genome shotgun (WGS) entry which is preliminary data.</text>
</comment>
<protein>
    <submittedName>
        <fullName evidence="3">Glyoxylate/hydroxypyruvate reductase A</fullName>
    </submittedName>
</protein>
<organism evidence="3">
    <name type="scientific">Lyngbya confervoides BDU141951</name>
    <dbReference type="NCBI Taxonomy" id="1574623"/>
    <lineage>
        <taxon>Bacteria</taxon>
        <taxon>Bacillati</taxon>
        <taxon>Cyanobacteriota</taxon>
        <taxon>Cyanophyceae</taxon>
        <taxon>Oscillatoriophycideae</taxon>
        <taxon>Oscillatoriales</taxon>
        <taxon>Microcoleaceae</taxon>
        <taxon>Lyngbya</taxon>
    </lineage>
</organism>
<dbReference type="GO" id="GO:0016491">
    <property type="term" value="F:oxidoreductase activity"/>
    <property type="evidence" value="ECO:0007669"/>
    <property type="project" value="UniProtKB-KW"/>
</dbReference>